<dbReference type="AlphaFoldDB" id="A0AAE0L9F2"/>
<dbReference type="InterPro" id="IPR003609">
    <property type="entry name" value="Pan_app"/>
</dbReference>
<gene>
    <name evidence="4" type="ORF">CYMTET_14930</name>
</gene>
<feature type="compositionally biased region" description="Pro residues" evidence="1">
    <location>
        <begin position="156"/>
        <end position="183"/>
    </location>
</feature>
<keyword evidence="2" id="KW-0732">Signal</keyword>
<dbReference type="EMBL" id="LGRX02006266">
    <property type="protein sequence ID" value="KAK3277036.1"/>
    <property type="molecule type" value="Genomic_DNA"/>
</dbReference>
<name>A0AAE0L9F2_9CHLO</name>
<feature type="region of interest" description="Disordered" evidence="1">
    <location>
        <begin position="100"/>
        <end position="225"/>
    </location>
</feature>
<reference evidence="4 5" key="1">
    <citation type="journal article" date="2015" name="Genome Biol. Evol.">
        <title>Comparative Genomics of a Bacterivorous Green Alga Reveals Evolutionary Causalities and Consequences of Phago-Mixotrophic Mode of Nutrition.</title>
        <authorList>
            <person name="Burns J.A."/>
            <person name="Paasch A."/>
            <person name="Narechania A."/>
            <person name="Kim E."/>
        </authorList>
    </citation>
    <scope>NUCLEOTIDE SEQUENCE [LARGE SCALE GENOMIC DNA]</scope>
    <source>
        <strain evidence="4 5">PLY_AMNH</strain>
    </source>
</reference>
<feature type="chain" id="PRO_5042002372" description="Apple domain-containing protein" evidence="2">
    <location>
        <begin position="22"/>
        <end position="236"/>
    </location>
</feature>
<feature type="domain" description="Apple" evidence="3">
    <location>
        <begin position="38"/>
        <end position="109"/>
    </location>
</feature>
<evidence type="ECO:0000313" key="4">
    <source>
        <dbReference type="EMBL" id="KAK3277036.1"/>
    </source>
</evidence>
<feature type="compositionally biased region" description="Low complexity" evidence="1">
    <location>
        <begin position="184"/>
        <end position="195"/>
    </location>
</feature>
<keyword evidence="5" id="KW-1185">Reference proteome</keyword>
<sequence length="236" mass="25087">MRLTLAFALCMVVARMVPAQAGYSYVKIQNKQIGGNNCVMSAYDSNNAAWLTSSKYSYASLADCEELCSAQSSCAAFVDNREASPVYCIFKTSTVTNSNTAKDTYVRQVRSSTPPPPSPHPPSPPPPKPPPPSPPPPGYPPSPPPSATSCASPLSHLPPPPKPSTFLHPRPPSPPPQPPPQIPPTFTSTPSIHPPHLTASSHPLRLHHLPPPPPPPPPPTSTATRHRLRLNLASSA</sequence>
<comment type="caution">
    <text evidence="4">The sequence shown here is derived from an EMBL/GenBank/DDBJ whole genome shotgun (WGS) entry which is preliminary data.</text>
</comment>
<protein>
    <recommendedName>
        <fullName evidence="3">Apple domain-containing protein</fullName>
    </recommendedName>
</protein>
<dbReference type="PRINTS" id="PR01217">
    <property type="entry name" value="PRICHEXTENSN"/>
</dbReference>
<organism evidence="4 5">
    <name type="scientific">Cymbomonas tetramitiformis</name>
    <dbReference type="NCBI Taxonomy" id="36881"/>
    <lineage>
        <taxon>Eukaryota</taxon>
        <taxon>Viridiplantae</taxon>
        <taxon>Chlorophyta</taxon>
        <taxon>Pyramimonadophyceae</taxon>
        <taxon>Pyramimonadales</taxon>
        <taxon>Pyramimonadaceae</taxon>
        <taxon>Cymbomonas</taxon>
    </lineage>
</organism>
<dbReference type="PROSITE" id="PS50948">
    <property type="entry name" value="PAN"/>
    <property type="match status" value="1"/>
</dbReference>
<evidence type="ECO:0000256" key="2">
    <source>
        <dbReference type="SAM" id="SignalP"/>
    </source>
</evidence>
<evidence type="ECO:0000313" key="5">
    <source>
        <dbReference type="Proteomes" id="UP001190700"/>
    </source>
</evidence>
<evidence type="ECO:0000259" key="3">
    <source>
        <dbReference type="PROSITE" id="PS50948"/>
    </source>
</evidence>
<feature type="signal peptide" evidence="2">
    <location>
        <begin position="1"/>
        <end position="21"/>
    </location>
</feature>
<evidence type="ECO:0000256" key="1">
    <source>
        <dbReference type="SAM" id="MobiDB-lite"/>
    </source>
</evidence>
<dbReference type="Proteomes" id="UP001190700">
    <property type="component" value="Unassembled WGS sequence"/>
</dbReference>
<accession>A0AAE0L9F2</accession>
<feature type="compositionally biased region" description="Pro residues" evidence="1">
    <location>
        <begin position="209"/>
        <end position="220"/>
    </location>
</feature>
<feature type="compositionally biased region" description="Pro residues" evidence="1">
    <location>
        <begin position="113"/>
        <end position="146"/>
    </location>
</feature>
<proteinExistence type="predicted"/>